<feature type="compositionally biased region" description="Low complexity" evidence="1">
    <location>
        <begin position="254"/>
        <end position="263"/>
    </location>
</feature>
<proteinExistence type="predicted"/>
<feature type="region of interest" description="Disordered" evidence="1">
    <location>
        <begin position="401"/>
        <end position="439"/>
    </location>
</feature>
<feature type="compositionally biased region" description="Low complexity" evidence="1">
    <location>
        <begin position="139"/>
        <end position="154"/>
    </location>
</feature>
<evidence type="ECO:0000313" key="2">
    <source>
        <dbReference type="EMBL" id="TKS05607.1"/>
    </source>
</evidence>
<feature type="compositionally biased region" description="Basic and acidic residues" evidence="1">
    <location>
        <begin position="241"/>
        <end position="252"/>
    </location>
</feature>
<feature type="region of interest" description="Disordered" evidence="1">
    <location>
        <begin position="241"/>
        <end position="307"/>
    </location>
</feature>
<sequence>MDLVNKDRDHWAFLEEIEAPIWLDFLVEAKSNYQDVDDEWFRTSHPFHQCSSRQLKSAFAYSGEKSTSSDFECKGSFSPNIPSSVSRSRGKHYASKKWGGGGHDISMNKQHPVKVLSKSSRVNSESKDKIKPKLSLVNSKGTSRSKVSVVSGKSFTRNAKETDLEAKSGQGGTESSLNSLVVKAAESNTSTVTSERDHQAKQRNLEVSSRGFDHASGLLSAVRNGLRKSFVTRKASRVEINDENKQLRDRRSSSSKSSWGSSSNPGYDAKSSTLAFKEQTPDSRNVTRMTEAARKKTKDSGMSKASDVRVKEKVFNSRKGGISNVAKSASLEALKSKVQNQTLRVKALADHRGNELHPLLGTAKAKEKVRVCGINKSVGPGKENVTGKASLSLNCSSRGTKLDVPQKGDKTVLVRQKGKASSPTKGRHSANLSQRRHLR</sequence>
<comment type="caution">
    <text evidence="2">The sequence shown here is derived from an EMBL/GenBank/DDBJ whole genome shotgun (WGS) entry which is preliminary data.</text>
</comment>
<feature type="compositionally biased region" description="Basic and acidic residues" evidence="1">
    <location>
        <begin position="401"/>
        <end position="412"/>
    </location>
</feature>
<feature type="region of interest" description="Disordered" evidence="1">
    <location>
        <begin position="185"/>
        <end position="208"/>
    </location>
</feature>
<evidence type="ECO:0000256" key="1">
    <source>
        <dbReference type="SAM" id="MobiDB-lite"/>
    </source>
</evidence>
<feature type="compositionally biased region" description="Basic and acidic residues" evidence="1">
    <location>
        <begin position="291"/>
        <end position="307"/>
    </location>
</feature>
<reference evidence="2" key="1">
    <citation type="submission" date="2018-10" db="EMBL/GenBank/DDBJ databases">
        <title>Population genomic analysis revealed the cold adaptation of white poplar.</title>
        <authorList>
            <person name="Liu Y.-J."/>
        </authorList>
    </citation>
    <scope>NUCLEOTIDE SEQUENCE [LARGE SCALE GENOMIC DNA]</scope>
    <source>
        <strain evidence="2">PAL-ZL1</strain>
    </source>
</reference>
<name>A0A4U5Q9Z5_POPAL</name>
<feature type="compositionally biased region" description="Basic and acidic residues" evidence="1">
    <location>
        <begin position="194"/>
        <end position="204"/>
    </location>
</feature>
<organism evidence="2">
    <name type="scientific">Populus alba</name>
    <name type="common">White poplar</name>
    <dbReference type="NCBI Taxonomy" id="43335"/>
    <lineage>
        <taxon>Eukaryota</taxon>
        <taxon>Viridiplantae</taxon>
        <taxon>Streptophyta</taxon>
        <taxon>Embryophyta</taxon>
        <taxon>Tracheophyta</taxon>
        <taxon>Spermatophyta</taxon>
        <taxon>Magnoliopsida</taxon>
        <taxon>eudicotyledons</taxon>
        <taxon>Gunneridae</taxon>
        <taxon>Pentapetalae</taxon>
        <taxon>rosids</taxon>
        <taxon>fabids</taxon>
        <taxon>Malpighiales</taxon>
        <taxon>Salicaceae</taxon>
        <taxon>Saliceae</taxon>
        <taxon>Populus</taxon>
    </lineage>
</organism>
<dbReference type="EMBL" id="RCHU01000428">
    <property type="protein sequence ID" value="TKS05607.1"/>
    <property type="molecule type" value="Genomic_DNA"/>
</dbReference>
<feature type="region of interest" description="Disordered" evidence="1">
    <location>
        <begin position="82"/>
        <end position="154"/>
    </location>
</feature>
<gene>
    <name evidence="2" type="ORF">D5086_0000131460</name>
</gene>
<dbReference type="AlphaFoldDB" id="A0A4U5Q9Z5"/>
<accession>A0A4U5Q9Z5</accession>
<protein>
    <submittedName>
        <fullName evidence="2">Uncharacterized protein</fullName>
    </submittedName>
</protein>